<keyword evidence="5 10" id="KW-0658">Purine biosynthesis</keyword>
<evidence type="ECO:0000313" key="13">
    <source>
        <dbReference type="EMBL" id="TDW60243.1"/>
    </source>
</evidence>
<comment type="pathway">
    <text evidence="1 10">Purine metabolism; IMP biosynthesis via de novo pathway; IMP from 5-formamido-1-(5-phospho-D-ribosyl)imidazole-4-carboxamide: step 1/1.</text>
</comment>
<dbReference type="Pfam" id="PF02142">
    <property type="entry name" value="MGS"/>
    <property type="match status" value="1"/>
</dbReference>
<evidence type="ECO:0000256" key="7">
    <source>
        <dbReference type="ARBA" id="ARBA00023268"/>
    </source>
</evidence>
<dbReference type="SMART" id="SM00798">
    <property type="entry name" value="AICARFT_IMPCHas"/>
    <property type="match status" value="1"/>
</dbReference>
<dbReference type="FunFam" id="3.40.140.20:FF:000001">
    <property type="entry name" value="Bifunctional purine biosynthesis protein PurH"/>
    <property type="match status" value="1"/>
</dbReference>
<evidence type="ECO:0000256" key="10">
    <source>
        <dbReference type="HAMAP-Rule" id="MF_00139"/>
    </source>
</evidence>
<proteinExistence type="inferred from homology"/>
<dbReference type="Pfam" id="PF01808">
    <property type="entry name" value="AICARFT_IMPCHas"/>
    <property type="match status" value="1"/>
</dbReference>
<evidence type="ECO:0000256" key="6">
    <source>
        <dbReference type="ARBA" id="ARBA00022801"/>
    </source>
</evidence>
<dbReference type="RefSeq" id="WP_094276939.1">
    <property type="nucleotide sequence ID" value="NZ_NQJF01000002.1"/>
</dbReference>
<dbReference type="GO" id="GO:0005829">
    <property type="term" value="C:cytosol"/>
    <property type="evidence" value="ECO:0007669"/>
    <property type="project" value="TreeGrafter"/>
</dbReference>
<evidence type="ECO:0000256" key="3">
    <source>
        <dbReference type="ARBA" id="ARBA00007667"/>
    </source>
</evidence>
<name>A0A235CMH1_9GAMM</name>
<dbReference type="FunFam" id="3.40.140.20:FF:000002">
    <property type="entry name" value="Bifunctional purine biosynthesis protein PurH"/>
    <property type="match status" value="1"/>
</dbReference>
<keyword evidence="7 10" id="KW-0511">Multifunctional enzyme</keyword>
<dbReference type="PANTHER" id="PTHR11692:SF0">
    <property type="entry name" value="BIFUNCTIONAL PURINE BIOSYNTHESIS PROTEIN ATIC"/>
    <property type="match status" value="1"/>
</dbReference>
<reference evidence="13 15" key="2">
    <citation type="submission" date="2019-03" db="EMBL/GenBank/DDBJ databases">
        <title>Genomic Encyclopedia of Archaeal and Bacterial Type Strains, Phase II (KMG-II): from individual species to whole genera.</title>
        <authorList>
            <person name="Goeker M."/>
        </authorList>
    </citation>
    <scope>NUCLEOTIDE SEQUENCE [LARGE SCALE GENOMIC DNA]</scope>
    <source>
        <strain evidence="13 15">DSM 15594</strain>
    </source>
</reference>
<dbReference type="PANTHER" id="PTHR11692">
    <property type="entry name" value="BIFUNCTIONAL PURINE BIOSYNTHESIS PROTEIN PURH"/>
    <property type="match status" value="1"/>
</dbReference>
<comment type="similarity">
    <text evidence="3 10">Belongs to the PurH family.</text>
</comment>
<feature type="domain" description="MGS-like" evidence="11">
    <location>
        <begin position="1"/>
        <end position="148"/>
    </location>
</feature>
<dbReference type="InterPro" id="IPR036914">
    <property type="entry name" value="MGS-like_dom_sf"/>
</dbReference>
<comment type="catalytic activity">
    <reaction evidence="8 10">
        <text>(6R)-10-formyltetrahydrofolate + 5-amino-1-(5-phospho-beta-D-ribosyl)imidazole-4-carboxamide = 5-formamido-1-(5-phospho-D-ribosyl)imidazole-4-carboxamide + (6S)-5,6,7,8-tetrahydrofolate</text>
        <dbReference type="Rhea" id="RHEA:22192"/>
        <dbReference type="ChEBI" id="CHEBI:57453"/>
        <dbReference type="ChEBI" id="CHEBI:58467"/>
        <dbReference type="ChEBI" id="CHEBI:58475"/>
        <dbReference type="ChEBI" id="CHEBI:195366"/>
        <dbReference type="EC" id="2.1.2.3"/>
    </reaction>
</comment>
<dbReference type="Gene3D" id="3.40.50.1380">
    <property type="entry name" value="Methylglyoxal synthase-like domain"/>
    <property type="match status" value="1"/>
</dbReference>
<sequence length="527" mass="56873">METARPIRRALLSVSDKQGIVEFAQGLHARGVELLSTGGTARLLAEQGLPVTEVSDYTGFPEMMDGRVKTLHPKVHGGILGRRGQDDAIMNEHGIAPIDMVVVNLYPFANTVAKADCSLEDAIENIDIGGPTMVRAAAKNHNDVAIVVNASDYDRLLTELDANGNSLNQATRFSLAIAAFEHTAQYDGMIANYFGTMVPAYHQATEGSKFPRTVNYQFTKKQDLRYGENSHQSAAFYVENNVDEASVATATQLQGKELSYNNIADTDAALECVKEFDEPACVIVKHANPCGVALGGSLLEAYDRAYQTDPTSAFGGIIAFNRELDAATASAIIERQFVEVIIAPSISAEAKAAVADKKNVRLLECGQWNNQTQGLDIKRVNGGILVQDRDQGMVDLADLKVVSKRQPTEEELKDLLFCWKVAKFVKSNAIVYAKDSQTIGVGAGQMSRVYSAKIAGIKAADEGLQVEGSVMASDAFFPFRDGIDAAAAAGISCVIQPGGSMRDEEVIQAADEHGMAMVFTGMRHFRH</sequence>
<dbReference type="HAMAP" id="MF_00139">
    <property type="entry name" value="PurH"/>
    <property type="match status" value="1"/>
</dbReference>
<evidence type="ECO:0000256" key="8">
    <source>
        <dbReference type="ARBA" id="ARBA00050488"/>
    </source>
</evidence>
<dbReference type="InterPro" id="IPR016193">
    <property type="entry name" value="Cytidine_deaminase-like"/>
</dbReference>
<dbReference type="EC" id="2.1.2.3" evidence="10"/>
<dbReference type="GO" id="GO:0004643">
    <property type="term" value="F:phosphoribosylaminoimidazolecarboxamide formyltransferase activity"/>
    <property type="evidence" value="ECO:0007669"/>
    <property type="project" value="UniProtKB-UniRule"/>
</dbReference>
<evidence type="ECO:0000256" key="1">
    <source>
        <dbReference type="ARBA" id="ARBA00004844"/>
    </source>
</evidence>
<dbReference type="UniPathway" id="UPA00074">
    <property type="reaction ID" value="UER00133"/>
</dbReference>
<dbReference type="InterPro" id="IPR024051">
    <property type="entry name" value="AICAR_Tfase_dup_dom_sf"/>
</dbReference>
<dbReference type="CDD" id="cd01421">
    <property type="entry name" value="IMPCH"/>
    <property type="match status" value="1"/>
</dbReference>
<evidence type="ECO:0000256" key="5">
    <source>
        <dbReference type="ARBA" id="ARBA00022755"/>
    </source>
</evidence>
<keyword evidence="15" id="KW-1185">Reference proteome</keyword>
<dbReference type="GO" id="GO:0006189">
    <property type="term" value="P:'de novo' IMP biosynthetic process"/>
    <property type="evidence" value="ECO:0007669"/>
    <property type="project" value="UniProtKB-UniRule"/>
</dbReference>
<dbReference type="EMBL" id="SODO01000003">
    <property type="protein sequence ID" value="TDW60243.1"/>
    <property type="molecule type" value="Genomic_DNA"/>
</dbReference>
<dbReference type="Proteomes" id="UP000295058">
    <property type="component" value="Unassembled WGS sequence"/>
</dbReference>
<evidence type="ECO:0000313" key="12">
    <source>
        <dbReference type="EMBL" id="OYD25750.1"/>
    </source>
</evidence>
<dbReference type="AlphaFoldDB" id="A0A235CMH1"/>
<dbReference type="PIRSF" id="PIRSF000414">
    <property type="entry name" value="AICARFT_IMPCHas"/>
    <property type="match status" value="1"/>
</dbReference>
<dbReference type="NCBIfam" id="TIGR00355">
    <property type="entry name" value="purH"/>
    <property type="match status" value="1"/>
</dbReference>
<protein>
    <recommendedName>
        <fullName evidence="10">Bifunctional purine biosynthesis protein PurH</fullName>
    </recommendedName>
    <domain>
        <recommendedName>
            <fullName evidence="10">Phosphoribosylaminoimidazolecarboxamide formyltransferase</fullName>
            <ecNumber evidence="10">2.1.2.3</ecNumber>
        </recommendedName>
        <alternativeName>
            <fullName evidence="10">AICAR transformylase</fullName>
        </alternativeName>
    </domain>
    <domain>
        <recommendedName>
            <fullName evidence="10">IMP cyclohydrolase</fullName>
            <ecNumber evidence="10">3.5.4.10</ecNumber>
        </recommendedName>
        <alternativeName>
            <fullName evidence="10">ATIC</fullName>
        </alternativeName>
        <alternativeName>
            <fullName evidence="10">IMP synthase</fullName>
        </alternativeName>
        <alternativeName>
            <fullName evidence="10">Inosinicase</fullName>
        </alternativeName>
    </domain>
</protein>
<dbReference type="Gene3D" id="3.40.140.20">
    <property type="match status" value="2"/>
</dbReference>
<evidence type="ECO:0000256" key="2">
    <source>
        <dbReference type="ARBA" id="ARBA00004954"/>
    </source>
</evidence>
<comment type="catalytic activity">
    <reaction evidence="9 10">
        <text>IMP + H2O = 5-formamido-1-(5-phospho-D-ribosyl)imidazole-4-carboxamide</text>
        <dbReference type="Rhea" id="RHEA:18445"/>
        <dbReference type="ChEBI" id="CHEBI:15377"/>
        <dbReference type="ChEBI" id="CHEBI:58053"/>
        <dbReference type="ChEBI" id="CHEBI:58467"/>
        <dbReference type="EC" id="3.5.4.10"/>
    </reaction>
</comment>
<organism evidence="12 14">
    <name type="scientific">Oceanimonas baumannii</name>
    <dbReference type="NCBI Taxonomy" id="129578"/>
    <lineage>
        <taxon>Bacteria</taxon>
        <taxon>Pseudomonadati</taxon>
        <taxon>Pseudomonadota</taxon>
        <taxon>Gammaproteobacteria</taxon>
        <taxon>Aeromonadales</taxon>
        <taxon>Aeromonadaceae</taxon>
        <taxon>Oceanimonas</taxon>
    </lineage>
</organism>
<dbReference type="SMART" id="SM00851">
    <property type="entry name" value="MGS"/>
    <property type="match status" value="1"/>
</dbReference>
<dbReference type="EC" id="3.5.4.10" evidence="10"/>
<dbReference type="GO" id="GO:0003937">
    <property type="term" value="F:IMP cyclohydrolase activity"/>
    <property type="evidence" value="ECO:0007669"/>
    <property type="project" value="UniProtKB-UniRule"/>
</dbReference>
<dbReference type="OrthoDB" id="9802065at2"/>
<dbReference type="SUPFAM" id="SSF52335">
    <property type="entry name" value="Methylglyoxal synthase-like"/>
    <property type="match status" value="1"/>
</dbReference>
<comment type="domain">
    <text evidence="10">The IMP cyclohydrolase activity resides in the N-terminal region.</text>
</comment>
<keyword evidence="4 10" id="KW-0808">Transferase</keyword>
<dbReference type="SUPFAM" id="SSF53927">
    <property type="entry name" value="Cytidine deaminase-like"/>
    <property type="match status" value="1"/>
</dbReference>
<comment type="pathway">
    <text evidence="2 10">Purine metabolism; IMP biosynthesis via de novo pathway; 5-formamido-1-(5-phospho-D-ribosyl)imidazole-4-carboxamide from 5-amino-1-(5-phospho-D-ribosyl)imidazole-4-carboxamide (10-formyl THF route): step 1/1.</text>
</comment>
<dbReference type="InterPro" id="IPR002695">
    <property type="entry name" value="PurH-like"/>
</dbReference>
<dbReference type="NCBIfam" id="NF002049">
    <property type="entry name" value="PRK00881.1"/>
    <property type="match status" value="1"/>
</dbReference>
<dbReference type="InterPro" id="IPR011607">
    <property type="entry name" value="MGS-like_dom"/>
</dbReference>
<gene>
    <name evidence="10 12" type="primary">purH</name>
    <name evidence="12" type="ORF">B6S09_02605</name>
    <name evidence="13" type="ORF">LY04_01239</name>
</gene>
<dbReference type="EMBL" id="NQJF01000002">
    <property type="protein sequence ID" value="OYD25750.1"/>
    <property type="molecule type" value="Genomic_DNA"/>
</dbReference>
<dbReference type="FunFam" id="3.40.50.1380:FF:000001">
    <property type="entry name" value="Bifunctional purine biosynthesis protein PurH"/>
    <property type="match status" value="1"/>
</dbReference>
<comment type="caution">
    <text evidence="12">The sequence shown here is derived from an EMBL/GenBank/DDBJ whole genome shotgun (WGS) entry which is preliminary data.</text>
</comment>
<evidence type="ECO:0000313" key="15">
    <source>
        <dbReference type="Proteomes" id="UP000295058"/>
    </source>
</evidence>
<evidence type="ECO:0000256" key="4">
    <source>
        <dbReference type="ARBA" id="ARBA00022679"/>
    </source>
</evidence>
<evidence type="ECO:0000259" key="11">
    <source>
        <dbReference type="PROSITE" id="PS51855"/>
    </source>
</evidence>
<dbReference type="Proteomes" id="UP000243640">
    <property type="component" value="Unassembled WGS sequence"/>
</dbReference>
<accession>A0A235CMH1</accession>
<keyword evidence="6 10" id="KW-0378">Hydrolase</keyword>
<evidence type="ECO:0000256" key="9">
    <source>
        <dbReference type="ARBA" id="ARBA00050687"/>
    </source>
</evidence>
<reference evidence="12 14" key="1">
    <citation type="submission" date="2017-08" db="EMBL/GenBank/DDBJ databases">
        <title>Draft Genome Sequence of the Marine Bacterium Oceanimonas baumannii ATCC 700832.</title>
        <authorList>
            <person name="Mcclelland W.D."/>
            <person name="Brennan M.A."/>
            <person name="Trachtenberg A.M."/>
            <person name="Maclea K.S."/>
        </authorList>
    </citation>
    <scope>NUCLEOTIDE SEQUENCE [LARGE SCALE GENOMIC DNA]</scope>
    <source>
        <strain evidence="12 14">ATCC 700832</strain>
    </source>
</reference>
<dbReference type="PROSITE" id="PS51855">
    <property type="entry name" value="MGS"/>
    <property type="match status" value="1"/>
</dbReference>
<evidence type="ECO:0000313" key="14">
    <source>
        <dbReference type="Proteomes" id="UP000243640"/>
    </source>
</evidence>